<reference evidence="1 2" key="1">
    <citation type="submission" date="2018-04" db="EMBL/GenBank/DDBJ databases">
        <title>The genome of golden apple snail Pomacea canaliculata provides insight into stress tolerance and invasive adaptation.</title>
        <authorList>
            <person name="Liu C."/>
            <person name="Liu B."/>
            <person name="Ren Y."/>
            <person name="Zhang Y."/>
            <person name="Wang H."/>
            <person name="Li S."/>
            <person name="Jiang F."/>
            <person name="Yin L."/>
            <person name="Zhang G."/>
            <person name="Qian W."/>
            <person name="Fan W."/>
        </authorList>
    </citation>
    <scope>NUCLEOTIDE SEQUENCE [LARGE SCALE GENOMIC DNA]</scope>
    <source>
        <strain evidence="1">SZHN2017</strain>
        <tissue evidence="1">Muscle</tissue>
    </source>
</reference>
<keyword evidence="2" id="KW-1185">Reference proteome</keyword>
<evidence type="ECO:0000313" key="1">
    <source>
        <dbReference type="EMBL" id="PVD37401.1"/>
    </source>
</evidence>
<proteinExistence type="predicted"/>
<dbReference type="AlphaFoldDB" id="A0A2T7PVF5"/>
<accession>A0A2T7PVF5</accession>
<dbReference type="STRING" id="400727.A0A2T7PVF5"/>
<evidence type="ECO:0000313" key="2">
    <source>
        <dbReference type="Proteomes" id="UP000245119"/>
    </source>
</evidence>
<dbReference type="OrthoDB" id="10251809at2759"/>
<name>A0A2T7PVF5_POMCA</name>
<organism evidence="1 2">
    <name type="scientific">Pomacea canaliculata</name>
    <name type="common">Golden apple snail</name>
    <dbReference type="NCBI Taxonomy" id="400727"/>
    <lineage>
        <taxon>Eukaryota</taxon>
        <taxon>Metazoa</taxon>
        <taxon>Spiralia</taxon>
        <taxon>Lophotrochozoa</taxon>
        <taxon>Mollusca</taxon>
        <taxon>Gastropoda</taxon>
        <taxon>Caenogastropoda</taxon>
        <taxon>Architaenioglossa</taxon>
        <taxon>Ampullarioidea</taxon>
        <taxon>Ampullariidae</taxon>
        <taxon>Pomacea</taxon>
    </lineage>
</organism>
<gene>
    <name evidence="1" type="ORF">C0Q70_04400</name>
</gene>
<sequence length="94" mass="10806">MSWRRTVTGVPRLPEDVSREEVADLQRVAGVFKMADLQTICHNIHTDQDFLNPSIGTFLTDMTGAEMKRVFLNQPDYADIIFKVQGERLHTRVM</sequence>
<dbReference type="EMBL" id="PZQS01000002">
    <property type="protein sequence ID" value="PVD37401.1"/>
    <property type="molecule type" value="Genomic_DNA"/>
</dbReference>
<protein>
    <submittedName>
        <fullName evidence="1">Uncharacterized protein</fullName>
    </submittedName>
</protein>
<dbReference type="Proteomes" id="UP000245119">
    <property type="component" value="Linkage Group LG2"/>
</dbReference>
<comment type="caution">
    <text evidence="1">The sequence shown here is derived from an EMBL/GenBank/DDBJ whole genome shotgun (WGS) entry which is preliminary data.</text>
</comment>